<dbReference type="EMBL" id="LR746496">
    <property type="protein sequence ID" value="CAA7601072.1"/>
    <property type="molecule type" value="Genomic_DNA"/>
</dbReference>
<dbReference type="KEGG" id="aacx:DEACI_1725"/>
<dbReference type="Proteomes" id="UP000836597">
    <property type="component" value="Chromosome"/>
</dbReference>
<dbReference type="Proteomes" id="UP001071230">
    <property type="component" value="Unassembled WGS sequence"/>
</dbReference>
<reference evidence="1" key="2">
    <citation type="submission" date="2020-01" db="EMBL/GenBank/DDBJ databases">
        <authorList>
            <person name="Hornung B."/>
        </authorList>
    </citation>
    <scope>NUCLEOTIDE SEQUENCE</scope>
    <source>
        <strain evidence="1">PacBioINE</strain>
    </source>
</reference>
<protein>
    <submittedName>
        <fullName evidence="1">Uncharacterized protein</fullName>
    </submittedName>
</protein>
<proteinExistence type="predicted"/>
<organism evidence="1">
    <name type="scientific">Acididesulfobacillus acetoxydans</name>
    <dbReference type="NCBI Taxonomy" id="1561005"/>
    <lineage>
        <taxon>Bacteria</taxon>
        <taxon>Bacillati</taxon>
        <taxon>Bacillota</taxon>
        <taxon>Clostridia</taxon>
        <taxon>Eubacteriales</taxon>
        <taxon>Peptococcaceae</taxon>
        <taxon>Acididesulfobacillus</taxon>
    </lineage>
</organism>
<evidence type="ECO:0000313" key="1">
    <source>
        <dbReference type="EMBL" id="CAA7601072.1"/>
    </source>
</evidence>
<gene>
    <name evidence="2" type="ORF">DEACI_1400</name>
    <name evidence="1" type="ORF">DEACI_1725</name>
</gene>
<accession>A0A8S0WFI3</accession>
<evidence type="ECO:0000313" key="2">
    <source>
        <dbReference type="EMBL" id="CEJ06946.1"/>
    </source>
</evidence>
<sequence length="52" mass="5927">MLSALLINSSFFARLHFLIPASKRKASLLELTRQARARATGRRPEVYFAPRP</sequence>
<dbReference type="AlphaFoldDB" id="A0A8S0WFI3"/>
<name>A0A8S0WFI3_9FIRM</name>
<reference evidence="2" key="1">
    <citation type="submission" date="2014-11" db="EMBL/GenBank/DDBJ databases">
        <authorList>
            <person name="Hornung B.V."/>
        </authorList>
    </citation>
    <scope>NUCLEOTIDE SEQUENCE</scope>
    <source>
        <strain evidence="2">INE</strain>
    </source>
</reference>
<evidence type="ECO:0000313" key="3">
    <source>
        <dbReference type="Proteomes" id="UP001071230"/>
    </source>
</evidence>
<dbReference type="EMBL" id="CDGJ01000036">
    <property type="protein sequence ID" value="CEJ06946.1"/>
    <property type="molecule type" value="Genomic_DNA"/>
</dbReference>
<keyword evidence="3" id="KW-1185">Reference proteome</keyword>